<keyword evidence="1" id="KW-0472">Membrane</keyword>
<gene>
    <name evidence="2" type="ORF">E2C01_052376</name>
</gene>
<sequence>MYNNNNNNNNGIGCSQSLKIFRASLKACVLYDARAAALPISHLTFQRETNKQYDIVLLLYLFSNIAIRVFLTVNRSAFSAVGVVRIPPISPDPPQTSLGNRGFWVGTRIQ</sequence>
<keyword evidence="1" id="KW-1133">Transmembrane helix</keyword>
<dbReference type="Proteomes" id="UP000324222">
    <property type="component" value="Unassembled WGS sequence"/>
</dbReference>
<evidence type="ECO:0000313" key="2">
    <source>
        <dbReference type="EMBL" id="MPC58374.1"/>
    </source>
</evidence>
<dbReference type="AlphaFoldDB" id="A0A5B7GP68"/>
<keyword evidence="1" id="KW-0812">Transmembrane</keyword>
<reference evidence="2 3" key="1">
    <citation type="submission" date="2019-05" db="EMBL/GenBank/DDBJ databases">
        <title>Another draft genome of Portunus trituberculatus and its Hox gene families provides insights of decapod evolution.</title>
        <authorList>
            <person name="Jeong J.-H."/>
            <person name="Song I."/>
            <person name="Kim S."/>
            <person name="Choi T."/>
            <person name="Kim D."/>
            <person name="Ryu S."/>
            <person name="Kim W."/>
        </authorList>
    </citation>
    <scope>NUCLEOTIDE SEQUENCE [LARGE SCALE GENOMIC DNA]</scope>
    <source>
        <tissue evidence="2">Muscle</tissue>
    </source>
</reference>
<keyword evidence="3" id="KW-1185">Reference proteome</keyword>
<name>A0A5B7GP68_PORTR</name>
<organism evidence="2 3">
    <name type="scientific">Portunus trituberculatus</name>
    <name type="common">Swimming crab</name>
    <name type="synonym">Neptunus trituberculatus</name>
    <dbReference type="NCBI Taxonomy" id="210409"/>
    <lineage>
        <taxon>Eukaryota</taxon>
        <taxon>Metazoa</taxon>
        <taxon>Ecdysozoa</taxon>
        <taxon>Arthropoda</taxon>
        <taxon>Crustacea</taxon>
        <taxon>Multicrustacea</taxon>
        <taxon>Malacostraca</taxon>
        <taxon>Eumalacostraca</taxon>
        <taxon>Eucarida</taxon>
        <taxon>Decapoda</taxon>
        <taxon>Pleocyemata</taxon>
        <taxon>Brachyura</taxon>
        <taxon>Eubrachyura</taxon>
        <taxon>Portunoidea</taxon>
        <taxon>Portunidae</taxon>
        <taxon>Portuninae</taxon>
        <taxon>Portunus</taxon>
    </lineage>
</organism>
<protein>
    <submittedName>
        <fullName evidence="2">Uncharacterized protein</fullName>
    </submittedName>
</protein>
<proteinExistence type="predicted"/>
<evidence type="ECO:0000313" key="3">
    <source>
        <dbReference type="Proteomes" id="UP000324222"/>
    </source>
</evidence>
<evidence type="ECO:0000256" key="1">
    <source>
        <dbReference type="SAM" id="Phobius"/>
    </source>
</evidence>
<comment type="caution">
    <text evidence="2">The sequence shown here is derived from an EMBL/GenBank/DDBJ whole genome shotgun (WGS) entry which is preliminary data.</text>
</comment>
<accession>A0A5B7GP68</accession>
<dbReference type="EMBL" id="VSRR010015615">
    <property type="protein sequence ID" value="MPC58374.1"/>
    <property type="molecule type" value="Genomic_DNA"/>
</dbReference>
<feature type="transmembrane region" description="Helical" evidence="1">
    <location>
        <begin position="53"/>
        <end position="71"/>
    </location>
</feature>